<proteinExistence type="inferred from homology"/>
<feature type="signal peptide" evidence="7">
    <location>
        <begin position="1"/>
        <end position="34"/>
    </location>
</feature>
<dbReference type="PANTHER" id="PTHR11062:SF60">
    <property type="entry name" value="EXOSTOSIN FAMILY PROTEIN"/>
    <property type="match status" value="1"/>
</dbReference>
<dbReference type="InterPro" id="IPR004263">
    <property type="entry name" value="Exostosin"/>
</dbReference>
<dbReference type="InterPro" id="IPR040911">
    <property type="entry name" value="Exostosin_GT47"/>
</dbReference>
<accession>A0AAX6FR32</accession>
<dbReference type="PANTHER" id="PTHR11062">
    <property type="entry name" value="EXOSTOSIN HEPARAN SULFATE GLYCOSYLTRANSFERASE -RELATED"/>
    <property type="match status" value="1"/>
</dbReference>
<keyword evidence="4" id="KW-0812">Transmembrane</keyword>
<dbReference type="GO" id="GO:0000139">
    <property type="term" value="C:Golgi membrane"/>
    <property type="evidence" value="ECO:0007669"/>
    <property type="project" value="UniProtKB-SubCell"/>
</dbReference>
<dbReference type="EMBL" id="JANAVB010026800">
    <property type="protein sequence ID" value="KAJ6818874.1"/>
    <property type="molecule type" value="Genomic_DNA"/>
</dbReference>
<evidence type="ECO:0000256" key="6">
    <source>
        <dbReference type="SAM" id="MobiDB-lite"/>
    </source>
</evidence>
<feature type="compositionally biased region" description="Basic and acidic residues" evidence="6">
    <location>
        <begin position="88"/>
        <end position="98"/>
    </location>
</feature>
<evidence type="ECO:0000256" key="3">
    <source>
        <dbReference type="ARBA" id="ARBA00022676"/>
    </source>
</evidence>
<sequence length="484" mass="54141">MASGGSAGVRSPAISLLLLLLCLLLLSLIYILSSSLPRNPNPKSNNLLPNPNPNPNPRLRVLVADLPRSLNYGLLDRYWSLPTPDSRIPTDPDSELRRSGAVSSGRSIHPPYPTNPLISQYSAEYWILGDLETPEAERLESSVAVRVDGSDGYDVVLVPFFATMSAELELGWGRKGGFGKKEGNGDFERQREVVERVVGSEAWKRSGGRDHVFVLTDPVAMWHVKKEIAPAILLVVDFGGWYKLDLKSSDGNSSHMIQHTQVSLLKDVIVPYTHLLPRLNLSENRHRNVLLYFKGAKHRHRGGLVREKLWDMLVNEPDIIMEEGFPNATGREQSIKGMRASEFCLHPAGDTPTSCRLFDAVLSLCIPVIVSDNIELPFEGMVDYYDFSVFVSVSNALQPGWLVDYLRGLSEGRKERLRQNMARVQPIFEYDNGRPGGIGPVPPDGAVNYIWRKVYQKLPMMREAIIREKRKPEGVSVPLRCHCS</sequence>
<keyword evidence="4" id="KW-0735">Signal-anchor</keyword>
<reference evidence="9" key="2">
    <citation type="submission" date="2023-04" db="EMBL/GenBank/DDBJ databases">
        <authorList>
            <person name="Bruccoleri R.E."/>
            <person name="Oakeley E.J."/>
            <person name="Faust A.-M."/>
            <person name="Dessus-Babus S."/>
            <person name="Altorfer M."/>
            <person name="Burckhardt D."/>
            <person name="Oertli M."/>
            <person name="Naumann U."/>
            <person name="Petersen F."/>
            <person name="Wong J."/>
        </authorList>
    </citation>
    <scope>NUCLEOTIDE SEQUENCE</scope>
    <source>
        <strain evidence="9">GSM-AAB239-AS_SAM_17_03QT</strain>
        <tissue evidence="9">Leaf</tissue>
    </source>
</reference>
<keyword evidence="3" id="KW-0328">Glycosyltransferase</keyword>
<dbReference type="AlphaFoldDB" id="A0AAX6FR32"/>
<organism evidence="9 10">
    <name type="scientific">Iris pallida</name>
    <name type="common">Sweet iris</name>
    <dbReference type="NCBI Taxonomy" id="29817"/>
    <lineage>
        <taxon>Eukaryota</taxon>
        <taxon>Viridiplantae</taxon>
        <taxon>Streptophyta</taxon>
        <taxon>Embryophyta</taxon>
        <taxon>Tracheophyta</taxon>
        <taxon>Spermatophyta</taxon>
        <taxon>Magnoliopsida</taxon>
        <taxon>Liliopsida</taxon>
        <taxon>Asparagales</taxon>
        <taxon>Iridaceae</taxon>
        <taxon>Iridoideae</taxon>
        <taxon>Irideae</taxon>
        <taxon>Iris</taxon>
    </lineage>
</organism>
<name>A0AAX6FR32_IRIPA</name>
<comment type="subcellular location">
    <subcellularLocation>
        <location evidence="1">Golgi apparatus membrane</location>
        <topology evidence="1">Single-pass type II membrane protein</topology>
    </subcellularLocation>
</comment>
<evidence type="ECO:0000256" key="7">
    <source>
        <dbReference type="SAM" id="SignalP"/>
    </source>
</evidence>
<feature type="domain" description="Exostosin GT47" evidence="8">
    <location>
        <begin position="56"/>
        <end position="405"/>
    </location>
</feature>
<dbReference type="Proteomes" id="UP001140949">
    <property type="component" value="Unassembled WGS sequence"/>
</dbReference>
<evidence type="ECO:0000259" key="8">
    <source>
        <dbReference type="Pfam" id="PF03016"/>
    </source>
</evidence>
<dbReference type="GO" id="GO:0016757">
    <property type="term" value="F:glycosyltransferase activity"/>
    <property type="evidence" value="ECO:0007669"/>
    <property type="project" value="UniProtKB-KW"/>
</dbReference>
<comment type="similarity">
    <text evidence="2">Belongs to the glycosyltransferase 47 family.</text>
</comment>
<evidence type="ECO:0000256" key="1">
    <source>
        <dbReference type="ARBA" id="ARBA00004323"/>
    </source>
</evidence>
<evidence type="ECO:0000313" key="10">
    <source>
        <dbReference type="Proteomes" id="UP001140949"/>
    </source>
</evidence>
<evidence type="ECO:0000313" key="9">
    <source>
        <dbReference type="EMBL" id="KAJ6818874.1"/>
    </source>
</evidence>
<feature type="region of interest" description="Disordered" evidence="6">
    <location>
        <begin position="86"/>
        <end position="113"/>
    </location>
</feature>
<evidence type="ECO:0000256" key="2">
    <source>
        <dbReference type="ARBA" id="ARBA00010271"/>
    </source>
</evidence>
<comment type="caution">
    <text evidence="9">The sequence shown here is derived from an EMBL/GenBank/DDBJ whole genome shotgun (WGS) entry which is preliminary data.</text>
</comment>
<evidence type="ECO:0000256" key="5">
    <source>
        <dbReference type="ARBA" id="ARBA00023034"/>
    </source>
</evidence>
<keyword evidence="5" id="KW-0333">Golgi apparatus</keyword>
<protein>
    <submittedName>
        <fullName evidence="9">Arabinosyltransferase ARAD1 isoform X2</fullName>
    </submittedName>
</protein>
<dbReference type="Pfam" id="PF03016">
    <property type="entry name" value="Exostosin_GT47"/>
    <property type="match status" value="1"/>
</dbReference>
<gene>
    <name evidence="9" type="ORF">M6B38_404630</name>
</gene>
<feature type="chain" id="PRO_5043713523" evidence="7">
    <location>
        <begin position="35"/>
        <end position="484"/>
    </location>
</feature>
<evidence type="ECO:0000256" key="4">
    <source>
        <dbReference type="ARBA" id="ARBA00022968"/>
    </source>
</evidence>
<keyword evidence="3" id="KW-0808">Transferase</keyword>
<keyword evidence="7" id="KW-0732">Signal</keyword>
<reference evidence="9" key="1">
    <citation type="journal article" date="2023" name="GigaByte">
        <title>Genome assembly of the bearded iris, Iris pallida Lam.</title>
        <authorList>
            <person name="Bruccoleri R.E."/>
            <person name="Oakeley E.J."/>
            <person name="Faust A.M.E."/>
            <person name="Altorfer M."/>
            <person name="Dessus-Babus S."/>
            <person name="Burckhardt D."/>
            <person name="Oertli M."/>
            <person name="Naumann U."/>
            <person name="Petersen F."/>
            <person name="Wong J."/>
        </authorList>
    </citation>
    <scope>NUCLEOTIDE SEQUENCE</scope>
    <source>
        <strain evidence="9">GSM-AAB239-AS_SAM_17_03QT</strain>
    </source>
</reference>
<keyword evidence="10" id="KW-1185">Reference proteome</keyword>